<feature type="compositionally biased region" description="Polar residues" evidence="1">
    <location>
        <begin position="7"/>
        <end position="19"/>
    </location>
</feature>
<proteinExistence type="predicted"/>
<reference evidence="2 3" key="1">
    <citation type="journal article" date="2017" name="PLoS Biol.">
        <title>The sea cucumber genome provides insights into morphological evolution and visceral regeneration.</title>
        <authorList>
            <person name="Zhang X."/>
            <person name="Sun L."/>
            <person name="Yuan J."/>
            <person name="Sun Y."/>
            <person name="Gao Y."/>
            <person name="Zhang L."/>
            <person name="Li S."/>
            <person name="Dai H."/>
            <person name="Hamel J.F."/>
            <person name="Liu C."/>
            <person name="Yu Y."/>
            <person name="Liu S."/>
            <person name="Lin W."/>
            <person name="Guo K."/>
            <person name="Jin S."/>
            <person name="Xu P."/>
            <person name="Storey K.B."/>
            <person name="Huan P."/>
            <person name="Zhang T."/>
            <person name="Zhou Y."/>
            <person name="Zhang J."/>
            <person name="Lin C."/>
            <person name="Li X."/>
            <person name="Xing L."/>
            <person name="Huo D."/>
            <person name="Sun M."/>
            <person name="Wang L."/>
            <person name="Mercier A."/>
            <person name="Li F."/>
            <person name="Yang H."/>
            <person name="Xiang J."/>
        </authorList>
    </citation>
    <scope>NUCLEOTIDE SEQUENCE [LARGE SCALE GENOMIC DNA]</scope>
    <source>
        <strain evidence="2">Shaxun</strain>
        <tissue evidence="2">Muscle</tissue>
    </source>
</reference>
<evidence type="ECO:0000256" key="1">
    <source>
        <dbReference type="SAM" id="MobiDB-lite"/>
    </source>
</evidence>
<name>A0A2G8JAR1_STIJA</name>
<feature type="region of interest" description="Disordered" evidence="1">
    <location>
        <begin position="1"/>
        <end position="46"/>
    </location>
</feature>
<sequence>MRKIATEESTNAKASSQHMGPSDGPIDIMTGIPRRRNLPDSPYHPEDTSCIPPKVAKQQFHFQAKWFSMYSWLHYDHEKEGVLCFSCHDAYQKGLAFITTGFQNFSKSHGTWQEGTGRFQQHQLSSTHNFALSQLKAQEAKTVRALIDSLILQNSKKSTEEILSVDDELNVREDFIGLYEMASSTGEAISIMILDVIARLGLSVEKLRASTEGAKLR</sequence>
<evidence type="ECO:0000313" key="2">
    <source>
        <dbReference type="EMBL" id="PIK32847.1"/>
    </source>
</evidence>
<dbReference type="Proteomes" id="UP000230750">
    <property type="component" value="Unassembled WGS sequence"/>
</dbReference>
<gene>
    <name evidence="2" type="ORF">BSL78_30341</name>
</gene>
<evidence type="ECO:0000313" key="3">
    <source>
        <dbReference type="Proteomes" id="UP000230750"/>
    </source>
</evidence>
<protein>
    <submittedName>
        <fullName evidence="2">Putative zinc finger MYM-type protein 1-like</fullName>
    </submittedName>
</protein>
<comment type="caution">
    <text evidence="2">The sequence shown here is derived from an EMBL/GenBank/DDBJ whole genome shotgun (WGS) entry which is preliminary data.</text>
</comment>
<dbReference type="AlphaFoldDB" id="A0A2G8JAR1"/>
<accession>A0A2G8JAR1</accession>
<dbReference type="EMBL" id="MRZV01003169">
    <property type="protein sequence ID" value="PIK32847.1"/>
    <property type="molecule type" value="Genomic_DNA"/>
</dbReference>
<organism evidence="2 3">
    <name type="scientific">Stichopus japonicus</name>
    <name type="common">Sea cucumber</name>
    <dbReference type="NCBI Taxonomy" id="307972"/>
    <lineage>
        <taxon>Eukaryota</taxon>
        <taxon>Metazoa</taxon>
        <taxon>Echinodermata</taxon>
        <taxon>Eleutherozoa</taxon>
        <taxon>Echinozoa</taxon>
        <taxon>Holothuroidea</taxon>
        <taxon>Aspidochirotacea</taxon>
        <taxon>Aspidochirotida</taxon>
        <taxon>Stichopodidae</taxon>
        <taxon>Apostichopus</taxon>
    </lineage>
</organism>
<keyword evidence="3" id="KW-1185">Reference proteome</keyword>